<organism evidence="2 3">
    <name type="scientific">Pyronema omphalodes (strain CBS 100304)</name>
    <name type="common">Pyronema confluens</name>
    <dbReference type="NCBI Taxonomy" id="1076935"/>
    <lineage>
        <taxon>Eukaryota</taxon>
        <taxon>Fungi</taxon>
        <taxon>Dikarya</taxon>
        <taxon>Ascomycota</taxon>
        <taxon>Pezizomycotina</taxon>
        <taxon>Pezizomycetes</taxon>
        <taxon>Pezizales</taxon>
        <taxon>Pyronemataceae</taxon>
        <taxon>Pyronema</taxon>
    </lineage>
</organism>
<gene>
    <name evidence="2" type="ORF">PCON_10552</name>
</gene>
<name>U4LAU3_PYROM</name>
<keyword evidence="3" id="KW-1185">Reference proteome</keyword>
<keyword evidence="1" id="KW-1133">Transmembrane helix</keyword>
<evidence type="ECO:0000313" key="2">
    <source>
        <dbReference type="EMBL" id="CCX10958.1"/>
    </source>
</evidence>
<dbReference type="EMBL" id="HF935578">
    <property type="protein sequence ID" value="CCX10958.1"/>
    <property type="molecule type" value="Genomic_DNA"/>
</dbReference>
<reference evidence="2 3" key="1">
    <citation type="journal article" date="2013" name="PLoS Genet.">
        <title>The genome and development-dependent transcriptomes of Pyronema confluens: a window into fungal evolution.</title>
        <authorList>
            <person name="Traeger S."/>
            <person name="Altegoer F."/>
            <person name="Freitag M."/>
            <person name="Gabaldon T."/>
            <person name="Kempken F."/>
            <person name="Kumar A."/>
            <person name="Marcet-Houben M."/>
            <person name="Poggeler S."/>
            <person name="Stajich J.E."/>
            <person name="Nowrousian M."/>
        </authorList>
    </citation>
    <scope>NUCLEOTIDE SEQUENCE [LARGE SCALE GENOMIC DNA]</scope>
    <source>
        <strain evidence="3">CBS 100304</strain>
        <tissue evidence="2">Vegetative mycelium</tissue>
    </source>
</reference>
<keyword evidence="1" id="KW-0812">Transmembrane</keyword>
<feature type="transmembrane region" description="Helical" evidence="1">
    <location>
        <begin position="42"/>
        <end position="66"/>
    </location>
</feature>
<proteinExistence type="predicted"/>
<dbReference type="AlphaFoldDB" id="U4LAU3"/>
<protein>
    <submittedName>
        <fullName evidence="2">Uncharacterized protein</fullName>
    </submittedName>
</protein>
<dbReference type="Proteomes" id="UP000018144">
    <property type="component" value="Unassembled WGS sequence"/>
</dbReference>
<accession>U4LAU3</accession>
<evidence type="ECO:0000313" key="3">
    <source>
        <dbReference type="Proteomes" id="UP000018144"/>
    </source>
</evidence>
<sequence length="96" mass="10691">MANHPVDQFIPLPISTDDYTTNMTDADALALATKVMTESDNFFPLGLITAVMMLAIFGIIFCYCAVGIRWIKRKIQAAWRARRARGKCEKVHASAV</sequence>
<keyword evidence="1" id="KW-0472">Membrane</keyword>
<evidence type="ECO:0000256" key="1">
    <source>
        <dbReference type="SAM" id="Phobius"/>
    </source>
</evidence>